<sequence>MNPEYRTSSSRSLCRIHGDCLCNGGSGAAGHAVTLKRLRPRDRLRPAPPALLCCAAVAEAWFHLAPGAAWILLCWTGRMAGIVFLLCLFLAVLDKERIASRPEQSTGFGSLTC</sequence>
<dbReference type="Proteomes" id="UP001331515">
    <property type="component" value="Unassembled WGS sequence"/>
</dbReference>
<gene>
    <name evidence="2" type="ORF">CgunFtcFv8_006775</name>
</gene>
<reference evidence="2 3" key="1">
    <citation type="journal article" date="2023" name="Mol. Biol. Evol.">
        <title>Genomics of Secondarily Temperate Adaptation in the Only Non-Antarctic Icefish.</title>
        <authorList>
            <person name="Rivera-Colon A.G."/>
            <person name="Rayamajhi N."/>
            <person name="Minhas B.F."/>
            <person name="Madrigal G."/>
            <person name="Bilyk K.T."/>
            <person name="Yoon V."/>
            <person name="Hune M."/>
            <person name="Gregory S."/>
            <person name="Cheng C.H.C."/>
            <person name="Catchen J.M."/>
        </authorList>
    </citation>
    <scope>NUCLEOTIDE SEQUENCE [LARGE SCALE GENOMIC DNA]</scope>
    <source>
        <tissue evidence="2">White muscle</tissue>
    </source>
</reference>
<keyword evidence="1" id="KW-1133">Transmembrane helix</keyword>
<keyword evidence="1" id="KW-0812">Transmembrane</keyword>
<accession>A0AAN8CK83</accession>
<comment type="caution">
    <text evidence="2">The sequence shown here is derived from an EMBL/GenBank/DDBJ whole genome shotgun (WGS) entry which is preliminary data.</text>
</comment>
<protein>
    <submittedName>
        <fullName evidence="2">Uncharacterized protein</fullName>
    </submittedName>
</protein>
<keyword evidence="3" id="KW-1185">Reference proteome</keyword>
<proteinExistence type="predicted"/>
<organism evidence="2 3">
    <name type="scientific">Champsocephalus gunnari</name>
    <name type="common">Mackerel icefish</name>
    <dbReference type="NCBI Taxonomy" id="52237"/>
    <lineage>
        <taxon>Eukaryota</taxon>
        <taxon>Metazoa</taxon>
        <taxon>Chordata</taxon>
        <taxon>Craniata</taxon>
        <taxon>Vertebrata</taxon>
        <taxon>Euteleostomi</taxon>
        <taxon>Actinopterygii</taxon>
        <taxon>Neopterygii</taxon>
        <taxon>Teleostei</taxon>
        <taxon>Neoteleostei</taxon>
        <taxon>Acanthomorphata</taxon>
        <taxon>Eupercaria</taxon>
        <taxon>Perciformes</taxon>
        <taxon>Notothenioidei</taxon>
        <taxon>Channichthyidae</taxon>
        <taxon>Champsocephalus</taxon>
    </lineage>
</organism>
<evidence type="ECO:0000256" key="1">
    <source>
        <dbReference type="SAM" id="Phobius"/>
    </source>
</evidence>
<feature type="transmembrane region" description="Helical" evidence="1">
    <location>
        <begin position="70"/>
        <end position="93"/>
    </location>
</feature>
<evidence type="ECO:0000313" key="3">
    <source>
        <dbReference type="Proteomes" id="UP001331515"/>
    </source>
</evidence>
<evidence type="ECO:0000313" key="2">
    <source>
        <dbReference type="EMBL" id="KAK5902953.1"/>
    </source>
</evidence>
<dbReference type="EMBL" id="JAURVH010001531">
    <property type="protein sequence ID" value="KAK5902953.1"/>
    <property type="molecule type" value="Genomic_DNA"/>
</dbReference>
<dbReference type="AlphaFoldDB" id="A0AAN8CK83"/>
<name>A0AAN8CK83_CHAGU</name>
<keyword evidence="1" id="KW-0472">Membrane</keyword>